<feature type="transmembrane region" description="Helical" evidence="10">
    <location>
        <begin position="6"/>
        <end position="26"/>
    </location>
</feature>
<dbReference type="GO" id="GO:0020037">
    <property type="term" value="F:heme binding"/>
    <property type="evidence" value="ECO:0007669"/>
    <property type="project" value="InterPro"/>
</dbReference>
<evidence type="ECO:0000256" key="10">
    <source>
        <dbReference type="SAM" id="Phobius"/>
    </source>
</evidence>
<dbReference type="GO" id="GO:0004497">
    <property type="term" value="F:monooxygenase activity"/>
    <property type="evidence" value="ECO:0007669"/>
    <property type="project" value="InterPro"/>
</dbReference>
<dbReference type="GO" id="GO:0016125">
    <property type="term" value="P:sterol metabolic process"/>
    <property type="evidence" value="ECO:0007669"/>
    <property type="project" value="TreeGrafter"/>
</dbReference>
<name>A0A8J5EBU4_ZINOF</name>
<gene>
    <name evidence="11" type="ORF">ZIOFF_071962</name>
</gene>
<evidence type="ECO:0000256" key="9">
    <source>
        <dbReference type="SAM" id="MobiDB-lite"/>
    </source>
</evidence>
<dbReference type="PANTHER" id="PTHR24286">
    <property type="entry name" value="CYTOCHROME P450 26"/>
    <property type="match status" value="1"/>
</dbReference>
<dbReference type="PANTHER" id="PTHR24286:SF194">
    <property type="entry name" value="STEROID (22S)-HYDROXYLASE"/>
    <property type="match status" value="1"/>
</dbReference>
<keyword evidence="6" id="KW-0560">Oxidoreductase</keyword>
<evidence type="ECO:0008006" key="13">
    <source>
        <dbReference type="Google" id="ProtNLM"/>
    </source>
</evidence>
<comment type="similarity">
    <text evidence="2">Belongs to the cytochrome P450 family.</text>
</comment>
<dbReference type="EMBL" id="JACMSC010000021">
    <property type="protein sequence ID" value="KAG6470882.1"/>
    <property type="molecule type" value="Genomic_DNA"/>
</dbReference>
<dbReference type="GO" id="GO:0016020">
    <property type="term" value="C:membrane"/>
    <property type="evidence" value="ECO:0007669"/>
    <property type="project" value="UniProtKB-SubCell"/>
</dbReference>
<evidence type="ECO:0000256" key="7">
    <source>
        <dbReference type="ARBA" id="ARBA00023004"/>
    </source>
</evidence>
<dbReference type="GO" id="GO:0016705">
    <property type="term" value="F:oxidoreductase activity, acting on paired donors, with incorporation or reduction of molecular oxygen"/>
    <property type="evidence" value="ECO:0007669"/>
    <property type="project" value="InterPro"/>
</dbReference>
<evidence type="ECO:0000256" key="6">
    <source>
        <dbReference type="ARBA" id="ARBA00023002"/>
    </source>
</evidence>
<protein>
    <recommendedName>
        <fullName evidence="13">Cytochrome P450</fullName>
    </recommendedName>
</protein>
<comment type="subcellular location">
    <subcellularLocation>
        <location evidence="1">Membrane</location>
        <topology evidence="1">Single-pass membrane protein</topology>
    </subcellularLocation>
</comment>
<evidence type="ECO:0000256" key="8">
    <source>
        <dbReference type="ARBA" id="ARBA00023136"/>
    </source>
</evidence>
<feature type="region of interest" description="Disordered" evidence="9">
    <location>
        <begin position="588"/>
        <end position="615"/>
    </location>
</feature>
<accession>A0A8J5EBU4</accession>
<dbReference type="SUPFAM" id="SSF48264">
    <property type="entry name" value="Cytochrome P450"/>
    <property type="match status" value="1"/>
</dbReference>
<keyword evidence="3 10" id="KW-0812">Transmembrane</keyword>
<dbReference type="GO" id="GO:0010268">
    <property type="term" value="P:brassinosteroid homeostasis"/>
    <property type="evidence" value="ECO:0007669"/>
    <property type="project" value="TreeGrafter"/>
</dbReference>
<keyword evidence="8 10" id="KW-0472">Membrane</keyword>
<evidence type="ECO:0000256" key="2">
    <source>
        <dbReference type="ARBA" id="ARBA00010617"/>
    </source>
</evidence>
<dbReference type="InterPro" id="IPR036396">
    <property type="entry name" value="Cyt_P450_sf"/>
</dbReference>
<evidence type="ECO:0000313" key="11">
    <source>
        <dbReference type="EMBL" id="KAG6470882.1"/>
    </source>
</evidence>
<dbReference type="Gene3D" id="1.10.630.10">
    <property type="entry name" value="Cytochrome P450"/>
    <property type="match status" value="1"/>
</dbReference>
<dbReference type="Pfam" id="PF00067">
    <property type="entry name" value="p450"/>
    <property type="match status" value="1"/>
</dbReference>
<keyword evidence="4" id="KW-0479">Metal-binding</keyword>
<proteinExistence type="inferred from homology"/>
<keyword evidence="7" id="KW-0408">Iron</keyword>
<dbReference type="GO" id="GO:0016132">
    <property type="term" value="P:brassinosteroid biosynthetic process"/>
    <property type="evidence" value="ECO:0007669"/>
    <property type="project" value="TreeGrafter"/>
</dbReference>
<reference evidence="11 12" key="1">
    <citation type="submission" date="2020-08" db="EMBL/GenBank/DDBJ databases">
        <title>Plant Genome Project.</title>
        <authorList>
            <person name="Zhang R.-G."/>
        </authorList>
    </citation>
    <scope>NUCLEOTIDE SEQUENCE [LARGE SCALE GENOMIC DNA]</scope>
    <source>
        <tissue evidence="11">Rhizome</tissue>
    </source>
</reference>
<dbReference type="InterPro" id="IPR001128">
    <property type="entry name" value="Cyt_P450"/>
</dbReference>
<dbReference type="Proteomes" id="UP000734854">
    <property type="component" value="Unassembled WGS sequence"/>
</dbReference>
<evidence type="ECO:0000256" key="3">
    <source>
        <dbReference type="ARBA" id="ARBA00022692"/>
    </source>
</evidence>
<organism evidence="11 12">
    <name type="scientific">Zingiber officinale</name>
    <name type="common">Ginger</name>
    <name type="synonym">Amomum zingiber</name>
    <dbReference type="NCBI Taxonomy" id="94328"/>
    <lineage>
        <taxon>Eukaryota</taxon>
        <taxon>Viridiplantae</taxon>
        <taxon>Streptophyta</taxon>
        <taxon>Embryophyta</taxon>
        <taxon>Tracheophyta</taxon>
        <taxon>Spermatophyta</taxon>
        <taxon>Magnoliopsida</taxon>
        <taxon>Liliopsida</taxon>
        <taxon>Zingiberales</taxon>
        <taxon>Zingiberaceae</taxon>
        <taxon>Zingiber</taxon>
    </lineage>
</organism>
<keyword evidence="5 10" id="KW-1133">Transmembrane helix</keyword>
<evidence type="ECO:0000256" key="5">
    <source>
        <dbReference type="ARBA" id="ARBA00022989"/>
    </source>
</evidence>
<evidence type="ECO:0000256" key="1">
    <source>
        <dbReference type="ARBA" id="ARBA00004167"/>
    </source>
</evidence>
<dbReference type="AlphaFoldDB" id="A0A8J5EBU4"/>
<keyword evidence="12" id="KW-1185">Reference proteome</keyword>
<comment type="caution">
    <text evidence="11">The sequence shown here is derived from an EMBL/GenBank/DDBJ whole genome shotgun (WGS) entry which is preliminary data.</text>
</comment>
<evidence type="ECO:0000256" key="4">
    <source>
        <dbReference type="ARBA" id="ARBA00022723"/>
    </source>
</evidence>
<evidence type="ECO:0000313" key="12">
    <source>
        <dbReference type="Proteomes" id="UP000734854"/>
    </source>
</evidence>
<dbReference type="GO" id="GO:0005506">
    <property type="term" value="F:iron ion binding"/>
    <property type="evidence" value="ECO:0007669"/>
    <property type="project" value="InterPro"/>
</dbReference>
<sequence length="630" mass="71357">MSMLKFSVEFLLILLTVALFLSVKLVKWKRKQLKLPPGRQGWPFVGETFGYLKPHPATSVGHFMEQHVSRYGKIYRSNLFGEPTIVSADAGLNRFILQNEGKLFECSYPSSIGGILGKWSMLVLVGDMHANYLLNFMSSVRLRSHLLPEVERHSLLVLRSWIHGSPFSALEEAKRHGAIRSKDREAEIGVHNLHERSHFGTSEFPGDSILEGLEGMHIIIHCHDHLLFSLTKIVAALFDLQSRSNILNVIEQKMQERMEEMREQERDEEVDDDLLSWVLKHSKLSKEQILDLLLSLLFASHETSSVALALAIFFLESCPKAVQRLQEEHKEIQRKKLQRAESSLNWEDYKEMEFTQCVINETLRLGNVVRFVHRKVLQDVEYKDGTPLTTKCLIPVLSDDVRKTIFPKRRYPCAWHLSVYLTNNATNTLRAEEWRDIGDDEQLHALRRRPPSMRGLGAGEAGAGGLLAPPPVELQVGIGRAGSAACIPLHRIPERTPYKSLPHLRIPMKNEFTGTKYILKTNVNSGLAIADECRQEQLEKEGRAVLSFHWARVLSPLELRRRPPALASSPLLPATTAPSSRACCRATSLSSNTVDNRPPRPAPYTGGTLHRQHPSPALLPQCRQCQYYVS</sequence>